<comment type="similarity">
    <text evidence="2">Belongs to the thioredoxin family. DsbA subfamily.</text>
</comment>
<gene>
    <name evidence="4" type="ORF">SAMN05444003_2480</name>
</gene>
<dbReference type="Proteomes" id="UP000184074">
    <property type="component" value="Unassembled WGS sequence"/>
</dbReference>
<dbReference type="InterPro" id="IPR036249">
    <property type="entry name" value="Thioredoxin-like_sf"/>
</dbReference>
<dbReference type="InterPro" id="IPR012336">
    <property type="entry name" value="Thioredoxin-like_fold"/>
</dbReference>
<sequence length="221" mass="24058">MDRRTLLGTGAAAIALGGGFLWTQRGQQGAGSNLLVGMANAQTAEAVEIPDMVLGSADAPVEVIEYASYTCPHCASFHANQFKQLKENYIDTGKVRFVYREVYFDRFGLWASMVARCGEGARFFEISDMIYEKQREWTASGDPATIADELQKIGKIAGLDQATLDACMQDGAFAQSLVGWFQENADRDGINSTPSFLIDGEKYANMSYADFASVLDGKING</sequence>
<evidence type="ECO:0000313" key="4">
    <source>
        <dbReference type="EMBL" id="SHH23409.1"/>
    </source>
</evidence>
<organism evidence="4 5">
    <name type="scientific">Cognatiyoonia sediminum</name>
    <dbReference type="NCBI Taxonomy" id="1508389"/>
    <lineage>
        <taxon>Bacteria</taxon>
        <taxon>Pseudomonadati</taxon>
        <taxon>Pseudomonadota</taxon>
        <taxon>Alphaproteobacteria</taxon>
        <taxon>Rhodobacterales</taxon>
        <taxon>Paracoccaceae</taxon>
        <taxon>Cognatiyoonia</taxon>
    </lineage>
</organism>
<dbReference type="PROSITE" id="PS51352">
    <property type="entry name" value="THIOREDOXIN_2"/>
    <property type="match status" value="1"/>
</dbReference>
<name>A0A1M5RBH4_9RHOB</name>
<accession>A0A1M5RBH4</accession>
<dbReference type="STRING" id="1508389.SAMN05444003_2480"/>
<dbReference type="PANTHER" id="PTHR13887">
    <property type="entry name" value="GLUTATHIONE S-TRANSFERASE KAPPA"/>
    <property type="match status" value="1"/>
</dbReference>
<dbReference type="InterPro" id="IPR013766">
    <property type="entry name" value="Thioredoxin_domain"/>
</dbReference>
<dbReference type="Gene3D" id="3.40.30.10">
    <property type="entry name" value="Glutaredoxin"/>
    <property type="match status" value="1"/>
</dbReference>
<feature type="domain" description="Thioredoxin" evidence="3">
    <location>
        <begin position="38"/>
        <end position="220"/>
    </location>
</feature>
<dbReference type="SUPFAM" id="SSF52833">
    <property type="entry name" value="Thioredoxin-like"/>
    <property type="match status" value="1"/>
</dbReference>
<dbReference type="AlphaFoldDB" id="A0A1M5RBH4"/>
<evidence type="ECO:0000256" key="2">
    <source>
        <dbReference type="ARBA" id="ARBA00005791"/>
    </source>
</evidence>
<protein>
    <submittedName>
        <fullName evidence="4">Protein-disulfide isomerase</fullName>
    </submittedName>
</protein>
<keyword evidence="4" id="KW-0413">Isomerase</keyword>
<keyword evidence="5" id="KW-1185">Reference proteome</keyword>
<evidence type="ECO:0000259" key="3">
    <source>
        <dbReference type="PROSITE" id="PS51352"/>
    </source>
</evidence>
<evidence type="ECO:0000256" key="1">
    <source>
        <dbReference type="ARBA" id="ARBA00003565"/>
    </source>
</evidence>
<dbReference type="Pfam" id="PF13462">
    <property type="entry name" value="Thioredoxin_4"/>
    <property type="match status" value="1"/>
</dbReference>
<dbReference type="RefSeq" id="WP_072901552.1">
    <property type="nucleotide sequence ID" value="NZ_FQXB01000004.1"/>
</dbReference>
<dbReference type="OrthoDB" id="8478320at2"/>
<evidence type="ECO:0000313" key="5">
    <source>
        <dbReference type="Proteomes" id="UP000184074"/>
    </source>
</evidence>
<dbReference type="GO" id="GO:0016853">
    <property type="term" value="F:isomerase activity"/>
    <property type="evidence" value="ECO:0007669"/>
    <property type="project" value="UniProtKB-KW"/>
</dbReference>
<reference evidence="4 5" key="1">
    <citation type="submission" date="2016-11" db="EMBL/GenBank/DDBJ databases">
        <authorList>
            <person name="Jaros S."/>
            <person name="Januszkiewicz K."/>
            <person name="Wedrychowicz H."/>
        </authorList>
    </citation>
    <scope>NUCLEOTIDE SEQUENCE [LARGE SCALE GENOMIC DNA]</scope>
    <source>
        <strain evidence="4 5">DSM 28715</strain>
    </source>
</reference>
<dbReference type="EMBL" id="FQXB01000004">
    <property type="protein sequence ID" value="SHH23409.1"/>
    <property type="molecule type" value="Genomic_DNA"/>
</dbReference>
<proteinExistence type="inferred from homology"/>
<comment type="function">
    <text evidence="1">May be required for disulfide bond formation in some proteins.</text>
</comment>
<dbReference type="PANTHER" id="PTHR13887:SF56">
    <property type="entry name" value="THIOREDOXIN-LIKE REDUCTASE RV2466C"/>
    <property type="match status" value="1"/>
</dbReference>